<evidence type="ECO:0000256" key="1">
    <source>
        <dbReference type="SAM" id="Phobius"/>
    </source>
</evidence>
<evidence type="ECO:0000313" key="2">
    <source>
        <dbReference type="EMBL" id="KAK9167669.1"/>
    </source>
</evidence>
<gene>
    <name evidence="2" type="ORF">Scep_002860</name>
</gene>
<keyword evidence="1" id="KW-0812">Transmembrane</keyword>
<evidence type="ECO:0000313" key="3">
    <source>
        <dbReference type="Proteomes" id="UP001419268"/>
    </source>
</evidence>
<organism evidence="2 3">
    <name type="scientific">Stephania cephalantha</name>
    <dbReference type="NCBI Taxonomy" id="152367"/>
    <lineage>
        <taxon>Eukaryota</taxon>
        <taxon>Viridiplantae</taxon>
        <taxon>Streptophyta</taxon>
        <taxon>Embryophyta</taxon>
        <taxon>Tracheophyta</taxon>
        <taxon>Spermatophyta</taxon>
        <taxon>Magnoliopsida</taxon>
        <taxon>Ranunculales</taxon>
        <taxon>Menispermaceae</taxon>
        <taxon>Menispermoideae</taxon>
        <taxon>Cissampelideae</taxon>
        <taxon>Stephania</taxon>
    </lineage>
</organism>
<accession>A0AAP0LEQ3</accession>
<comment type="caution">
    <text evidence="2">The sequence shown here is derived from an EMBL/GenBank/DDBJ whole genome shotgun (WGS) entry which is preliminary data.</text>
</comment>
<reference evidence="2 3" key="1">
    <citation type="submission" date="2024-01" db="EMBL/GenBank/DDBJ databases">
        <title>Genome assemblies of Stephania.</title>
        <authorList>
            <person name="Yang L."/>
        </authorList>
    </citation>
    <scope>NUCLEOTIDE SEQUENCE [LARGE SCALE GENOMIC DNA]</scope>
    <source>
        <strain evidence="2">JXDWG</strain>
        <tissue evidence="2">Leaf</tissue>
    </source>
</reference>
<feature type="transmembrane region" description="Helical" evidence="1">
    <location>
        <begin position="50"/>
        <end position="73"/>
    </location>
</feature>
<dbReference type="EMBL" id="JBBNAG010000001">
    <property type="protein sequence ID" value="KAK9167669.1"/>
    <property type="molecule type" value="Genomic_DNA"/>
</dbReference>
<dbReference type="AlphaFoldDB" id="A0AAP0LEQ3"/>
<sequence length="93" mass="10920">MALATIFKLRDIGDHSRCRMHISRRERDILEGYLRMLEVSKPTKKPASNLLISNINLFISHYFLSALLACLLYSRVSVYGRKDSMTPFRLFRR</sequence>
<name>A0AAP0LEQ3_9MAGN</name>
<keyword evidence="3" id="KW-1185">Reference proteome</keyword>
<keyword evidence="1" id="KW-1133">Transmembrane helix</keyword>
<proteinExistence type="predicted"/>
<protein>
    <submittedName>
        <fullName evidence="2">Uncharacterized protein</fullName>
    </submittedName>
</protein>
<dbReference type="Proteomes" id="UP001419268">
    <property type="component" value="Unassembled WGS sequence"/>
</dbReference>
<keyword evidence="1" id="KW-0472">Membrane</keyword>